<evidence type="ECO:0000313" key="1">
    <source>
        <dbReference type="EMBL" id="KAI7989857.1"/>
    </source>
</evidence>
<dbReference type="Proteomes" id="UP001060215">
    <property type="component" value="Chromosome 14"/>
</dbReference>
<gene>
    <name evidence="1" type="ORF">LOK49_LG13G00004</name>
</gene>
<sequence length="111" mass="12005">MARTGCNFNELRVGTCQTGDCDERFEYDGMGAILPASLFQITLGTGIEKDYYDVSFVDGYNLSLVATPQGVYGECNATGSATDINMGMWWARMVEERKAEVVAAVAVAVAE</sequence>
<reference evidence="1 2" key="1">
    <citation type="journal article" date="2022" name="Plant J.">
        <title>Chromosome-level genome of Camellia lanceoleosa provides a valuable resource for understanding genome evolution and self-incompatibility.</title>
        <authorList>
            <person name="Gong W."/>
            <person name="Xiao S."/>
            <person name="Wang L."/>
            <person name="Liao Z."/>
            <person name="Chang Y."/>
            <person name="Mo W."/>
            <person name="Hu G."/>
            <person name="Li W."/>
            <person name="Zhao G."/>
            <person name="Zhu H."/>
            <person name="Hu X."/>
            <person name="Ji K."/>
            <person name="Xiang X."/>
            <person name="Song Q."/>
            <person name="Yuan D."/>
            <person name="Jin S."/>
            <person name="Zhang L."/>
        </authorList>
    </citation>
    <scope>NUCLEOTIDE SEQUENCE [LARGE SCALE GENOMIC DNA]</scope>
    <source>
        <strain evidence="1">SQ_2022a</strain>
    </source>
</reference>
<accession>A0ACC0FP27</accession>
<dbReference type="EMBL" id="CM045771">
    <property type="protein sequence ID" value="KAI7989857.1"/>
    <property type="molecule type" value="Genomic_DNA"/>
</dbReference>
<keyword evidence="2" id="KW-1185">Reference proteome</keyword>
<proteinExistence type="predicted"/>
<comment type="caution">
    <text evidence="1">The sequence shown here is derived from an EMBL/GenBank/DDBJ whole genome shotgun (WGS) entry which is preliminary data.</text>
</comment>
<evidence type="ECO:0000313" key="2">
    <source>
        <dbReference type="Proteomes" id="UP001060215"/>
    </source>
</evidence>
<protein>
    <submittedName>
        <fullName evidence="1">Thaumatin-like protein</fullName>
    </submittedName>
</protein>
<organism evidence="1 2">
    <name type="scientific">Camellia lanceoleosa</name>
    <dbReference type="NCBI Taxonomy" id="1840588"/>
    <lineage>
        <taxon>Eukaryota</taxon>
        <taxon>Viridiplantae</taxon>
        <taxon>Streptophyta</taxon>
        <taxon>Embryophyta</taxon>
        <taxon>Tracheophyta</taxon>
        <taxon>Spermatophyta</taxon>
        <taxon>Magnoliopsida</taxon>
        <taxon>eudicotyledons</taxon>
        <taxon>Gunneridae</taxon>
        <taxon>Pentapetalae</taxon>
        <taxon>asterids</taxon>
        <taxon>Ericales</taxon>
        <taxon>Theaceae</taxon>
        <taxon>Camellia</taxon>
    </lineage>
</organism>
<name>A0ACC0FP27_9ERIC</name>